<dbReference type="PANTHER" id="PTHR10000:SF8">
    <property type="entry name" value="HAD SUPERFAMILY HYDROLASE-LIKE, TYPE 3"/>
    <property type="match status" value="1"/>
</dbReference>
<comment type="caution">
    <text evidence="1">The sequence shown here is derived from an EMBL/GenBank/DDBJ whole genome shotgun (WGS) entry which is preliminary data.</text>
</comment>
<dbReference type="Proteomes" id="UP001328733">
    <property type="component" value="Unassembled WGS sequence"/>
</dbReference>
<accession>A0AAW9QLN8</accession>
<sequence>MITLDIRLIVVDVDGTIAGVSNEVNEPVIRAIEAVQAKGIPVAIATGRMYRSACRFHRAINSSLPLIAYNGAWIQEPDSGKIHRHIPIAEEFAVDLLDYLEQPEWRAELSINFYVDDTLYVRELNVETEIYRQRSGITPVAIGDLRTLAPRGTTKILAMGEDPTIIERLWMDLQLRYREGGLYFTQSTKTFFEVTHRDATKGSATKFLAEEFLGLNAGNVLAIGDNFNDVTMLTYAGFGVAMGDAPPEVKEIADWVAPSVEADGVAAVLERFVL</sequence>
<dbReference type="CDD" id="cd07516">
    <property type="entry name" value="HAD_Pase"/>
    <property type="match status" value="1"/>
</dbReference>
<proteinExistence type="predicted"/>
<dbReference type="GO" id="GO:0016791">
    <property type="term" value="F:phosphatase activity"/>
    <property type="evidence" value="ECO:0007669"/>
    <property type="project" value="UniProtKB-ARBA"/>
</dbReference>
<dbReference type="Pfam" id="PF08282">
    <property type="entry name" value="Hydrolase_3"/>
    <property type="match status" value="1"/>
</dbReference>
<dbReference type="GO" id="GO:0005829">
    <property type="term" value="C:cytosol"/>
    <property type="evidence" value="ECO:0007669"/>
    <property type="project" value="TreeGrafter"/>
</dbReference>
<dbReference type="AlphaFoldDB" id="A0AAW9QLN8"/>
<dbReference type="GO" id="GO:0000287">
    <property type="term" value="F:magnesium ion binding"/>
    <property type="evidence" value="ECO:0007669"/>
    <property type="project" value="TreeGrafter"/>
</dbReference>
<dbReference type="EMBL" id="JBAFSM010000003">
    <property type="protein sequence ID" value="MEG3436045.1"/>
    <property type="molecule type" value="Genomic_DNA"/>
</dbReference>
<reference evidence="1 2" key="1">
    <citation type="submission" date="2024-01" db="EMBL/GenBank/DDBJ databases">
        <title>Genomic insights into the taxonomy and metabolism of the cyanobacterium Pannus brasiliensis CCIBt3594.</title>
        <authorList>
            <person name="Machado M."/>
            <person name="Botero N.B."/>
            <person name="Andreote A.P.D."/>
            <person name="Feitosa A.M.T."/>
            <person name="Popin R."/>
            <person name="Sivonen K."/>
            <person name="Fiore M.F."/>
        </authorList>
    </citation>
    <scope>NUCLEOTIDE SEQUENCE [LARGE SCALE GENOMIC DNA]</scope>
    <source>
        <strain evidence="1 2">CCIBt3594</strain>
    </source>
</reference>
<dbReference type="PANTHER" id="PTHR10000">
    <property type="entry name" value="PHOSPHOSERINE PHOSPHATASE"/>
    <property type="match status" value="1"/>
</dbReference>
<dbReference type="SUPFAM" id="SSF56784">
    <property type="entry name" value="HAD-like"/>
    <property type="match status" value="1"/>
</dbReference>
<dbReference type="NCBIfam" id="TIGR00099">
    <property type="entry name" value="Cof-subfamily"/>
    <property type="match status" value="1"/>
</dbReference>
<keyword evidence="2" id="KW-1185">Reference proteome</keyword>
<dbReference type="PROSITE" id="PS01229">
    <property type="entry name" value="COF_2"/>
    <property type="match status" value="1"/>
</dbReference>
<evidence type="ECO:0000313" key="2">
    <source>
        <dbReference type="Proteomes" id="UP001328733"/>
    </source>
</evidence>
<dbReference type="Gene3D" id="3.40.50.1000">
    <property type="entry name" value="HAD superfamily/HAD-like"/>
    <property type="match status" value="1"/>
</dbReference>
<protein>
    <submittedName>
        <fullName evidence="1">Cof-type HAD-IIB family hydrolase</fullName>
        <ecNumber evidence="1">3.1.3.-</ecNumber>
    </submittedName>
</protein>
<dbReference type="SFLD" id="SFLDG01140">
    <property type="entry name" value="C2.B:_Phosphomannomutase_and_P"/>
    <property type="match status" value="1"/>
</dbReference>
<name>A0AAW9QLN8_9CHRO</name>
<keyword evidence="1" id="KW-0378">Hydrolase</keyword>
<dbReference type="Gene3D" id="3.30.1240.10">
    <property type="match status" value="1"/>
</dbReference>
<dbReference type="InterPro" id="IPR006379">
    <property type="entry name" value="HAD-SF_hydro_IIB"/>
</dbReference>
<dbReference type="NCBIfam" id="TIGR01484">
    <property type="entry name" value="HAD-SF-IIB"/>
    <property type="match status" value="1"/>
</dbReference>
<dbReference type="InterPro" id="IPR000150">
    <property type="entry name" value="Cof"/>
</dbReference>
<gene>
    <name evidence="1" type="ORF">V0288_02840</name>
</gene>
<evidence type="ECO:0000313" key="1">
    <source>
        <dbReference type="EMBL" id="MEG3436045.1"/>
    </source>
</evidence>
<dbReference type="InterPro" id="IPR036412">
    <property type="entry name" value="HAD-like_sf"/>
</dbReference>
<dbReference type="InterPro" id="IPR023214">
    <property type="entry name" value="HAD_sf"/>
</dbReference>
<organism evidence="1 2">
    <name type="scientific">Pannus brasiliensis CCIBt3594</name>
    <dbReference type="NCBI Taxonomy" id="1427578"/>
    <lineage>
        <taxon>Bacteria</taxon>
        <taxon>Bacillati</taxon>
        <taxon>Cyanobacteriota</taxon>
        <taxon>Cyanophyceae</taxon>
        <taxon>Oscillatoriophycideae</taxon>
        <taxon>Chroococcales</taxon>
        <taxon>Microcystaceae</taxon>
        <taxon>Pannus</taxon>
    </lineage>
</organism>
<dbReference type="EC" id="3.1.3.-" evidence="1"/>
<dbReference type="SFLD" id="SFLDS00003">
    <property type="entry name" value="Haloacid_Dehalogenase"/>
    <property type="match status" value="1"/>
</dbReference>